<accession>A0A0D9WK24</accession>
<dbReference type="eggNOG" id="ENOG502QU6U">
    <property type="taxonomic scope" value="Eukaryota"/>
</dbReference>
<protein>
    <submittedName>
        <fullName evidence="1">Uncharacterized protein</fullName>
    </submittedName>
</protein>
<evidence type="ECO:0000313" key="2">
    <source>
        <dbReference type="Proteomes" id="UP000032180"/>
    </source>
</evidence>
<dbReference type="EnsemblPlants" id="LPERR05G22400.1">
    <property type="protein sequence ID" value="LPERR05G22400.1"/>
    <property type="gene ID" value="LPERR05G22400"/>
</dbReference>
<dbReference type="STRING" id="77586.A0A0D9WK24"/>
<organism evidence="1 2">
    <name type="scientific">Leersia perrieri</name>
    <dbReference type="NCBI Taxonomy" id="77586"/>
    <lineage>
        <taxon>Eukaryota</taxon>
        <taxon>Viridiplantae</taxon>
        <taxon>Streptophyta</taxon>
        <taxon>Embryophyta</taxon>
        <taxon>Tracheophyta</taxon>
        <taxon>Spermatophyta</taxon>
        <taxon>Magnoliopsida</taxon>
        <taxon>Liliopsida</taxon>
        <taxon>Poales</taxon>
        <taxon>Poaceae</taxon>
        <taxon>BOP clade</taxon>
        <taxon>Oryzoideae</taxon>
        <taxon>Oryzeae</taxon>
        <taxon>Oryzinae</taxon>
        <taxon>Leersia</taxon>
    </lineage>
</organism>
<dbReference type="Proteomes" id="UP000032180">
    <property type="component" value="Chromosome 5"/>
</dbReference>
<proteinExistence type="predicted"/>
<reference evidence="2" key="2">
    <citation type="submission" date="2013-12" db="EMBL/GenBank/DDBJ databases">
        <authorList>
            <person name="Yu Y."/>
            <person name="Lee S."/>
            <person name="de Baynast K."/>
            <person name="Wissotski M."/>
            <person name="Liu L."/>
            <person name="Talag J."/>
            <person name="Goicoechea J."/>
            <person name="Angelova A."/>
            <person name="Jetty R."/>
            <person name="Kudrna D."/>
            <person name="Golser W."/>
            <person name="Rivera L."/>
            <person name="Zhang J."/>
            <person name="Wing R."/>
        </authorList>
    </citation>
    <scope>NUCLEOTIDE SEQUENCE</scope>
</reference>
<sequence>MTRSVFNPGKQQERFYLAVIHAPSGTPVSDNALVDAAAANNVRAFKDTNAAVASMSVNAWGLFAVVVDGALVFRVGLLPAEFCAVKLGSDDRLHVTSFALVNSSTLIGHDFVFPVGDYDLPLQCPSLGLCTAAGNTARPALLIKSNREEWCAWRKVRRGSCVVRASVWLTATSSKSCGTWRIDRHGG</sequence>
<reference evidence="1 2" key="1">
    <citation type="submission" date="2012-08" db="EMBL/GenBank/DDBJ databases">
        <title>Oryza genome evolution.</title>
        <authorList>
            <person name="Wing R.A."/>
        </authorList>
    </citation>
    <scope>NUCLEOTIDE SEQUENCE</scope>
</reference>
<dbReference type="HOGENOM" id="CLU_1449675_0_0_1"/>
<evidence type="ECO:0000313" key="1">
    <source>
        <dbReference type="EnsemblPlants" id="LPERR05G22400.1"/>
    </source>
</evidence>
<dbReference type="Gramene" id="LPERR05G22400.1">
    <property type="protein sequence ID" value="LPERR05G22400.1"/>
    <property type="gene ID" value="LPERR05G22400"/>
</dbReference>
<keyword evidence="2" id="KW-1185">Reference proteome</keyword>
<dbReference type="AlphaFoldDB" id="A0A0D9WK24"/>
<reference evidence="1" key="3">
    <citation type="submission" date="2015-04" db="UniProtKB">
        <authorList>
            <consortium name="EnsemblPlants"/>
        </authorList>
    </citation>
    <scope>IDENTIFICATION</scope>
</reference>
<name>A0A0D9WK24_9ORYZ</name>